<feature type="non-terminal residue" evidence="2">
    <location>
        <position position="1"/>
    </location>
</feature>
<evidence type="ECO:0000313" key="3">
    <source>
        <dbReference type="Proteomes" id="UP000749646"/>
    </source>
</evidence>
<dbReference type="AlphaFoldDB" id="A0A9P6ILF7"/>
<feature type="compositionally biased region" description="Low complexity" evidence="1">
    <location>
        <begin position="91"/>
        <end position="101"/>
    </location>
</feature>
<gene>
    <name evidence="2" type="ORF">BGZ65_001636</name>
</gene>
<dbReference type="Proteomes" id="UP000749646">
    <property type="component" value="Unassembled WGS sequence"/>
</dbReference>
<organism evidence="2 3">
    <name type="scientific">Modicella reniformis</name>
    <dbReference type="NCBI Taxonomy" id="1440133"/>
    <lineage>
        <taxon>Eukaryota</taxon>
        <taxon>Fungi</taxon>
        <taxon>Fungi incertae sedis</taxon>
        <taxon>Mucoromycota</taxon>
        <taxon>Mortierellomycotina</taxon>
        <taxon>Mortierellomycetes</taxon>
        <taxon>Mortierellales</taxon>
        <taxon>Mortierellaceae</taxon>
        <taxon>Modicella</taxon>
    </lineage>
</organism>
<reference evidence="2" key="1">
    <citation type="journal article" date="2020" name="Fungal Divers.">
        <title>Resolving the Mortierellaceae phylogeny through synthesis of multi-gene phylogenetics and phylogenomics.</title>
        <authorList>
            <person name="Vandepol N."/>
            <person name="Liber J."/>
            <person name="Desiro A."/>
            <person name="Na H."/>
            <person name="Kennedy M."/>
            <person name="Barry K."/>
            <person name="Grigoriev I.V."/>
            <person name="Miller A.N."/>
            <person name="O'Donnell K."/>
            <person name="Stajich J.E."/>
            <person name="Bonito G."/>
        </authorList>
    </citation>
    <scope>NUCLEOTIDE SEQUENCE</scope>
    <source>
        <strain evidence="2">MES-2147</strain>
    </source>
</reference>
<protein>
    <submittedName>
        <fullName evidence="2">Uncharacterized protein</fullName>
    </submittedName>
</protein>
<feature type="compositionally biased region" description="Low complexity" evidence="1">
    <location>
        <begin position="7"/>
        <end position="50"/>
    </location>
</feature>
<feature type="compositionally biased region" description="Basic and acidic residues" evidence="1">
    <location>
        <begin position="140"/>
        <end position="150"/>
    </location>
</feature>
<feature type="region of interest" description="Disordered" evidence="1">
    <location>
        <begin position="1"/>
        <end position="150"/>
    </location>
</feature>
<feature type="compositionally biased region" description="Polar residues" evidence="1">
    <location>
        <begin position="60"/>
        <end position="77"/>
    </location>
</feature>
<feature type="compositionally biased region" description="Polar residues" evidence="1">
    <location>
        <begin position="125"/>
        <end position="134"/>
    </location>
</feature>
<dbReference type="EMBL" id="JAAAHW010009703">
    <property type="protein sequence ID" value="KAF9937249.1"/>
    <property type="molecule type" value="Genomic_DNA"/>
</dbReference>
<accession>A0A9P6ILF7</accession>
<name>A0A9P6ILF7_9FUNG</name>
<evidence type="ECO:0000256" key="1">
    <source>
        <dbReference type="SAM" id="MobiDB-lite"/>
    </source>
</evidence>
<evidence type="ECO:0000313" key="2">
    <source>
        <dbReference type="EMBL" id="KAF9937249.1"/>
    </source>
</evidence>
<proteinExistence type="predicted"/>
<dbReference type="OrthoDB" id="2449212at2759"/>
<keyword evidence="3" id="KW-1185">Reference proteome</keyword>
<comment type="caution">
    <text evidence="2">The sequence shown here is derived from an EMBL/GenBank/DDBJ whole genome shotgun (WGS) entry which is preliminary data.</text>
</comment>
<sequence length="150" mass="16713">GYQQAPYGNGYPDQQYDQYDPYYAQHQQQAAQGYYPDQQQGYYPPEEQYPNQFMPPVPLGNNNGYSQGTGSPSMTHATASPKSYPQPPPSTTTGGYPSPSTLLQSDEVPGQSAYDKHAKIENEYVGTQTQTHARNPQLVPEHDDRIKVPL</sequence>